<proteinExistence type="predicted"/>
<feature type="region of interest" description="Disordered" evidence="1">
    <location>
        <begin position="113"/>
        <end position="133"/>
    </location>
</feature>
<accession>A0A4Z2JEZ7</accession>
<feature type="region of interest" description="Disordered" evidence="1">
    <location>
        <begin position="59"/>
        <end position="90"/>
    </location>
</feature>
<evidence type="ECO:0000313" key="3">
    <source>
        <dbReference type="Proteomes" id="UP000314294"/>
    </source>
</evidence>
<dbReference type="AlphaFoldDB" id="A0A4Z2JEZ7"/>
<dbReference type="Proteomes" id="UP000314294">
    <property type="component" value="Unassembled WGS sequence"/>
</dbReference>
<comment type="caution">
    <text evidence="2">The sequence shown here is derived from an EMBL/GenBank/DDBJ whole genome shotgun (WGS) entry which is preliminary data.</text>
</comment>
<evidence type="ECO:0000313" key="2">
    <source>
        <dbReference type="EMBL" id="TNN88198.1"/>
    </source>
</evidence>
<keyword evidence="3" id="KW-1185">Reference proteome</keyword>
<gene>
    <name evidence="2" type="ORF">EYF80_001414</name>
</gene>
<reference evidence="2 3" key="1">
    <citation type="submission" date="2019-03" db="EMBL/GenBank/DDBJ databases">
        <title>First draft genome of Liparis tanakae, snailfish: a comprehensive survey of snailfish specific genes.</title>
        <authorList>
            <person name="Kim W."/>
            <person name="Song I."/>
            <person name="Jeong J.-H."/>
            <person name="Kim D."/>
            <person name="Kim S."/>
            <person name="Ryu S."/>
            <person name="Song J.Y."/>
            <person name="Lee S.K."/>
        </authorList>
    </citation>
    <scope>NUCLEOTIDE SEQUENCE [LARGE SCALE GENOMIC DNA]</scope>
    <source>
        <tissue evidence="2">Muscle</tissue>
    </source>
</reference>
<dbReference type="EMBL" id="SRLO01000006">
    <property type="protein sequence ID" value="TNN88198.1"/>
    <property type="molecule type" value="Genomic_DNA"/>
</dbReference>
<protein>
    <submittedName>
        <fullName evidence="2">Uncharacterized protein</fullName>
    </submittedName>
</protein>
<name>A0A4Z2JEZ7_9TELE</name>
<sequence length="133" mass="13978">MLPKRNQQAVNVAGLGAEGSRSQPQAFLHQKPHQDVLKAAASSLSLGCAYPPALACQGHGGPGVAVRGGRRRGQVEGGEDEMGNWKKVRPGGRAGVSGLVGLILLLLMTRDAEGGEDERKEAKTSGRMRRQEG</sequence>
<organism evidence="2 3">
    <name type="scientific">Liparis tanakae</name>
    <name type="common">Tanaka's snailfish</name>
    <dbReference type="NCBI Taxonomy" id="230148"/>
    <lineage>
        <taxon>Eukaryota</taxon>
        <taxon>Metazoa</taxon>
        <taxon>Chordata</taxon>
        <taxon>Craniata</taxon>
        <taxon>Vertebrata</taxon>
        <taxon>Euteleostomi</taxon>
        <taxon>Actinopterygii</taxon>
        <taxon>Neopterygii</taxon>
        <taxon>Teleostei</taxon>
        <taxon>Neoteleostei</taxon>
        <taxon>Acanthomorphata</taxon>
        <taxon>Eupercaria</taxon>
        <taxon>Perciformes</taxon>
        <taxon>Cottioidei</taxon>
        <taxon>Cottales</taxon>
        <taxon>Liparidae</taxon>
        <taxon>Liparis</taxon>
    </lineage>
</organism>
<evidence type="ECO:0000256" key="1">
    <source>
        <dbReference type="SAM" id="MobiDB-lite"/>
    </source>
</evidence>